<evidence type="ECO:0000313" key="4">
    <source>
        <dbReference type="Proteomes" id="UP000008983"/>
    </source>
</evidence>
<reference evidence="3 4" key="1">
    <citation type="submission" date="2011-07" db="EMBL/GenBank/DDBJ databases">
        <authorList>
            <person name="Coyne R."/>
            <person name="Brami D."/>
            <person name="Johnson J."/>
            <person name="Hostetler J."/>
            <person name="Hannick L."/>
            <person name="Clark T."/>
            <person name="Cassidy-Hanley D."/>
            <person name="Inman J."/>
        </authorList>
    </citation>
    <scope>NUCLEOTIDE SEQUENCE [LARGE SCALE GENOMIC DNA]</scope>
    <source>
        <strain evidence="3 4">G5</strain>
    </source>
</reference>
<dbReference type="NCBIfam" id="TIGR00251">
    <property type="entry name" value="DUF167 family protein"/>
    <property type="match status" value="1"/>
</dbReference>
<feature type="compositionally biased region" description="Low complexity" evidence="2">
    <location>
        <begin position="34"/>
        <end position="47"/>
    </location>
</feature>
<dbReference type="eggNOG" id="KOG3276">
    <property type="taxonomic scope" value="Eukaryota"/>
</dbReference>
<dbReference type="OMA" id="CEFIADA"/>
<dbReference type="Gene3D" id="3.30.1200.10">
    <property type="entry name" value="YggU-like"/>
    <property type="match status" value="1"/>
</dbReference>
<comment type="similarity">
    <text evidence="1">Belongs to the UPF0235 family.</text>
</comment>
<accession>G0QK74</accession>
<proteinExistence type="inferred from homology"/>
<dbReference type="RefSeq" id="XP_004039686.1">
    <property type="nucleotide sequence ID" value="XM_004039638.1"/>
</dbReference>
<dbReference type="OrthoDB" id="244097at2759"/>
<dbReference type="GeneID" id="14910574"/>
<dbReference type="PANTHER" id="PTHR13420">
    <property type="entry name" value="UPF0235 PROTEIN C15ORF40"/>
    <property type="match status" value="1"/>
</dbReference>
<evidence type="ECO:0000256" key="1">
    <source>
        <dbReference type="ARBA" id="ARBA00010364"/>
    </source>
</evidence>
<dbReference type="InParanoid" id="G0QK74"/>
<gene>
    <name evidence="3" type="ORF">IMG5_013830</name>
</gene>
<organism evidence="3 4">
    <name type="scientific">Ichthyophthirius multifiliis</name>
    <name type="common">White spot disease agent</name>
    <name type="synonym">Ich</name>
    <dbReference type="NCBI Taxonomy" id="5932"/>
    <lineage>
        <taxon>Eukaryota</taxon>
        <taxon>Sar</taxon>
        <taxon>Alveolata</taxon>
        <taxon>Ciliophora</taxon>
        <taxon>Intramacronucleata</taxon>
        <taxon>Oligohymenophorea</taxon>
        <taxon>Hymenostomatida</taxon>
        <taxon>Ophryoglenina</taxon>
        <taxon>Ichthyophthirius</taxon>
    </lineage>
</organism>
<protein>
    <submittedName>
        <fullName evidence="3">Uncharacterized protein</fullName>
    </submittedName>
</protein>
<dbReference type="GO" id="GO:0005737">
    <property type="term" value="C:cytoplasm"/>
    <property type="evidence" value="ECO:0007669"/>
    <property type="project" value="TreeGrafter"/>
</dbReference>
<name>G0QK74_ICHMU</name>
<dbReference type="SUPFAM" id="SSF69786">
    <property type="entry name" value="YggU-like"/>
    <property type="match status" value="1"/>
</dbReference>
<dbReference type="FunCoup" id="G0QK74">
    <property type="interactions" value="41"/>
</dbReference>
<dbReference type="SMART" id="SM01152">
    <property type="entry name" value="DUF167"/>
    <property type="match status" value="1"/>
</dbReference>
<sequence>MFKLLININQKLYKTQFLQSKTNFSKMQKKPQKQKIQQNQQEEQKQQIPYSIYENKGKLYIQIKAKPNSKISQVSSISDDCVDVNIAAPPKDGEANEELIQLFSSLLNIKKSSLQLDKGGKSKSKLLEINDSEYKTASELYEALKEAIQQ</sequence>
<dbReference type="InterPro" id="IPR036591">
    <property type="entry name" value="YggU-like_sf"/>
</dbReference>
<evidence type="ECO:0000313" key="3">
    <source>
        <dbReference type="EMBL" id="EGR34382.1"/>
    </source>
</evidence>
<dbReference type="InterPro" id="IPR003746">
    <property type="entry name" value="DUF167"/>
</dbReference>
<dbReference type="Proteomes" id="UP000008983">
    <property type="component" value="Unassembled WGS sequence"/>
</dbReference>
<dbReference type="HAMAP" id="MF_00634">
    <property type="entry name" value="UPF0235"/>
    <property type="match status" value="1"/>
</dbReference>
<keyword evidence="4" id="KW-1185">Reference proteome</keyword>
<evidence type="ECO:0000256" key="2">
    <source>
        <dbReference type="SAM" id="MobiDB-lite"/>
    </source>
</evidence>
<dbReference type="EMBL" id="GL983134">
    <property type="protein sequence ID" value="EGR34382.1"/>
    <property type="molecule type" value="Genomic_DNA"/>
</dbReference>
<dbReference type="AlphaFoldDB" id="G0QK74"/>
<dbReference type="PANTHER" id="PTHR13420:SF7">
    <property type="entry name" value="UPF0235 PROTEIN C15ORF40"/>
    <property type="match status" value="1"/>
</dbReference>
<feature type="region of interest" description="Disordered" evidence="2">
    <location>
        <begin position="24"/>
        <end position="47"/>
    </location>
</feature>
<dbReference type="Pfam" id="PF02594">
    <property type="entry name" value="DUF167"/>
    <property type="match status" value="1"/>
</dbReference>
<dbReference type="STRING" id="857967.G0QK74"/>